<dbReference type="InterPro" id="IPR000504">
    <property type="entry name" value="RRM_dom"/>
</dbReference>
<reference evidence="4" key="2">
    <citation type="submission" date="2021-08" db="EMBL/GenBank/DDBJ databases">
        <authorList>
            <person name="Gostincar C."/>
            <person name="Sun X."/>
            <person name="Song Z."/>
            <person name="Gunde-Cimerman N."/>
        </authorList>
    </citation>
    <scope>NUCLEOTIDE SEQUENCE</scope>
    <source>
        <strain evidence="4">EXF-9911</strain>
    </source>
</reference>
<dbReference type="Proteomes" id="UP000779574">
    <property type="component" value="Unassembled WGS sequence"/>
</dbReference>
<dbReference type="EMBL" id="JAHFXF010000172">
    <property type="protein sequence ID" value="KAG9694087.1"/>
    <property type="molecule type" value="Genomic_DNA"/>
</dbReference>
<gene>
    <name evidence="4" type="ORF">KCU76_g5494</name>
</gene>
<dbReference type="InterPro" id="IPR035979">
    <property type="entry name" value="RBD_domain_sf"/>
</dbReference>
<name>A0A9P8EMF9_AURME</name>
<evidence type="ECO:0000313" key="4">
    <source>
        <dbReference type="EMBL" id="KAG9694087.1"/>
    </source>
</evidence>
<organism evidence="4 5">
    <name type="scientific">Aureobasidium melanogenum</name>
    <name type="common">Aureobasidium pullulans var. melanogenum</name>
    <dbReference type="NCBI Taxonomy" id="46634"/>
    <lineage>
        <taxon>Eukaryota</taxon>
        <taxon>Fungi</taxon>
        <taxon>Dikarya</taxon>
        <taxon>Ascomycota</taxon>
        <taxon>Pezizomycotina</taxon>
        <taxon>Dothideomycetes</taxon>
        <taxon>Dothideomycetidae</taxon>
        <taxon>Dothideales</taxon>
        <taxon>Saccotheciaceae</taxon>
        <taxon>Aureobasidium</taxon>
    </lineage>
</organism>
<sequence length="290" mass="32260">MHCQYPPSGAKSSGDGDFFFYVEGLPPYYTWGMLKDLTRKAAPHPGWTEMASNPYGMQKGRGWIKIKRARDAFNLYGFLTTGSPCLKPLKVYLWSTARSPPELLRCNDILRPMQSISPPQFGTTFSTPLSTPMSGTPMSTPMSTPTHMSPVFRQPPPVEFKNMHSTYVYTSNHRPINATGGLVQTESKGIFINQLDYAVDQRQLEEYLRRIGSFDSCEIRRDSTTGRSRGIATAKFASAEAAARAVQVLHGQRIMSKTISVRFDTEKEAVTPRSSVKIYQGGLIIANGSQ</sequence>
<dbReference type="SMART" id="SM00360">
    <property type="entry name" value="RRM"/>
    <property type="match status" value="1"/>
</dbReference>
<dbReference type="AlphaFoldDB" id="A0A9P8EMF9"/>
<feature type="domain" description="RRM" evidence="3">
    <location>
        <begin position="188"/>
        <end position="266"/>
    </location>
</feature>
<comment type="caution">
    <text evidence="4">The sequence shown here is derived from an EMBL/GenBank/DDBJ whole genome shotgun (WGS) entry which is preliminary data.</text>
</comment>
<evidence type="ECO:0000256" key="2">
    <source>
        <dbReference type="PROSITE-ProRule" id="PRU00176"/>
    </source>
</evidence>
<evidence type="ECO:0000259" key="3">
    <source>
        <dbReference type="PROSITE" id="PS50102"/>
    </source>
</evidence>
<dbReference type="PANTHER" id="PTHR48027">
    <property type="entry name" value="HETEROGENEOUS NUCLEAR RIBONUCLEOPROTEIN 87F-RELATED"/>
    <property type="match status" value="1"/>
</dbReference>
<reference evidence="4" key="1">
    <citation type="journal article" date="2021" name="J Fungi (Basel)">
        <title>Virulence traits and population genomics of the black yeast Aureobasidium melanogenum.</title>
        <authorList>
            <person name="Cernosa A."/>
            <person name="Sun X."/>
            <person name="Gostincar C."/>
            <person name="Fang C."/>
            <person name="Gunde-Cimerman N."/>
            <person name="Song Z."/>
        </authorList>
    </citation>
    <scope>NUCLEOTIDE SEQUENCE</scope>
    <source>
        <strain evidence="4">EXF-9911</strain>
    </source>
</reference>
<keyword evidence="1 2" id="KW-0694">RNA-binding</keyword>
<evidence type="ECO:0000313" key="5">
    <source>
        <dbReference type="Proteomes" id="UP000779574"/>
    </source>
</evidence>
<dbReference type="OrthoDB" id="1049195at2759"/>
<dbReference type="SUPFAM" id="SSF54928">
    <property type="entry name" value="RNA-binding domain, RBD"/>
    <property type="match status" value="1"/>
</dbReference>
<dbReference type="PROSITE" id="PS50102">
    <property type="entry name" value="RRM"/>
    <property type="match status" value="1"/>
</dbReference>
<dbReference type="InterPro" id="IPR052462">
    <property type="entry name" value="SLIRP/GR-RBP-like"/>
</dbReference>
<accession>A0A9P8EMF9</accession>
<evidence type="ECO:0000256" key="1">
    <source>
        <dbReference type="ARBA" id="ARBA00022884"/>
    </source>
</evidence>
<dbReference type="Pfam" id="PF00076">
    <property type="entry name" value="RRM_1"/>
    <property type="match status" value="1"/>
</dbReference>
<dbReference type="InterPro" id="IPR012677">
    <property type="entry name" value="Nucleotide-bd_a/b_plait_sf"/>
</dbReference>
<protein>
    <submittedName>
        <fullName evidence="4">RNA-binding domain-containing protein</fullName>
    </submittedName>
</protein>
<feature type="non-terminal residue" evidence="4">
    <location>
        <position position="1"/>
    </location>
</feature>
<proteinExistence type="predicted"/>
<dbReference type="GO" id="GO:0003723">
    <property type="term" value="F:RNA binding"/>
    <property type="evidence" value="ECO:0007669"/>
    <property type="project" value="UniProtKB-UniRule"/>
</dbReference>
<dbReference type="Gene3D" id="3.30.70.330">
    <property type="match status" value="1"/>
</dbReference>